<dbReference type="InParanoid" id="A0A340W9A4"/>
<feature type="region of interest" description="Disordered" evidence="1">
    <location>
        <begin position="1"/>
        <end position="29"/>
    </location>
</feature>
<protein>
    <submittedName>
        <fullName evidence="3">Splicing factor, proline- and glutamine-rich-like</fullName>
    </submittedName>
</protein>
<sequence length="146" mass="15472">MTCREEAKVTAHLSVTPRPERRASPQQPLAAVRVTLVSTRGPSAEALHQAVGGVNKARTAWAPGVRGPGGLRPGPQEQEGGQSAGGPGSSRPRGPAQPQRGRRAPRPAPRAAQLPPPPRAGPRAEEETPSELRHLSSWQLHKWLNG</sequence>
<dbReference type="RefSeq" id="XP_007445998.1">
    <property type="nucleotide sequence ID" value="XM_007445936.1"/>
</dbReference>
<keyword evidence="2" id="KW-1185">Reference proteome</keyword>
<evidence type="ECO:0000313" key="3">
    <source>
        <dbReference type="RefSeq" id="XP_007445998.1"/>
    </source>
</evidence>
<accession>A0A340W9A4</accession>
<dbReference type="GeneID" id="103085552"/>
<evidence type="ECO:0000313" key="2">
    <source>
        <dbReference type="Proteomes" id="UP000265300"/>
    </source>
</evidence>
<proteinExistence type="predicted"/>
<evidence type="ECO:0000256" key="1">
    <source>
        <dbReference type="SAM" id="MobiDB-lite"/>
    </source>
</evidence>
<feature type="compositionally biased region" description="Low complexity" evidence="1">
    <location>
        <begin position="89"/>
        <end position="99"/>
    </location>
</feature>
<dbReference type="Proteomes" id="UP000265300">
    <property type="component" value="Unplaced"/>
</dbReference>
<reference evidence="3" key="1">
    <citation type="submission" date="2025-08" db="UniProtKB">
        <authorList>
            <consortium name="RefSeq"/>
        </authorList>
    </citation>
    <scope>IDENTIFICATION</scope>
</reference>
<dbReference type="AlphaFoldDB" id="A0A340W9A4"/>
<gene>
    <name evidence="3" type="primary">LOC103085552</name>
</gene>
<dbReference type="KEGG" id="lve:103085552"/>
<organism evidence="2 3">
    <name type="scientific">Lipotes vexillifer</name>
    <name type="common">Yangtze river dolphin</name>
    <dbReference type="NCBI Taxonomy" id="118797"/>
    <lineage>
        <taxon>Eukaryota</taxon>
        <taxon>Metazoa</taxon>
        <taxon>Chordata</taxon>
        <taxon>Craniata</taxon>
        <taxon>Vertebrata</taxon>
        <taxon>Euteleostomi</taxon>
        <taxon>Mammalia</taxon>
        <taxon>Eutheria</taxon>
        <taxon>Laurasiatheria</taxon>
        <taxon>Artiodactyla</taxon>
        <taxon>Whippomorpha</taxon>
        <taxon>Cetacea</taxon>
        <taxon>Odontoceti</taxon>
        <taxon>Lipotidae</taxon>
        <taxon>Lipotes</taxon>
    </lineage>
</organism>
<name>A0A340W9A4_LIPVE</name>
<feature type="compositionally biased region" description="Basic and acidic residues" evidence="1">
    <location>
        <begin position="122"/>
        <end position="134"/>
    </location>
</feature>
<feature type="region of interest" description="Disordered" evidence="1">
    <location>
        <begin position="55"/>
        <end position="134"/>
    </location>
</feature>